<evidence type="ECO:0000256" key="3">
    <source>
        <dbReference type="ARBA" id="ARBA00022670"/>
    </source>
</evidence>
<dbReference type="SUPFAM" id="SSF143081">
    <property type="entry name" value="BB1717-like"/>
    <property type="match status" value="1"/>
</dbReference>
<dbReference type="Pfam" id="PF02586">
    <property type="entry name" value="SRAP"/>
    <property type="match status" value="1"/>
</dbReference>
<dbReference type="PANTHER" id="PTHR13604">
    <property type="entry name" value="DC12-RELATED"/>
    <property type="match status" value="1"/>
</dbReference>
<feature type="non-terminal residue" evidence="12">
    <location>
        <position position="1"/>
    </location>
</feature>
<keyword evidence="7" id="KW-0238">DNA-binding</keyword>
<dbReference type="OrthoDB" id="2111841at2759"/>
<gene>
    <name evidence="12" type="primary">Hmces</name>
    <name evidence="12" type="ORF">NPIL_53121</name>
</gene>
<organism evidence="12 13">
    <name type="scientific">Nephila pilipes</name>
    <name type="common">Giant wood spider</name>
    <name type="synonym">Nephila maculata</name>
    <dbReference type="NCBI Taxonomy" id="299642"/>
    <lineage>
        <taxon>Eukaryota</taxon>
        <taxon>Metazoa</taxon>
        <taxon>Ecdysozoa</taxon>
        <taxon>Arthropoda</taxon>
        <taxon>Chelicerata</taxon>
        <taxon>Arachnida</taxon>
        <taxon>Araneae</taxon>
        <taxon>Araneomorphae</taxon>
        <taxon>Entelegynae</taxon>
        <taxon>Araneoidea</taxon>
        <taxon>Nephilidae</taxon>
        <taxon>Nephila</taxon>
    </lineage>
</organism>
<evidence type="ECO:0000256" key="6">
    <source>
        <dbReference type="ARBA" id="ARBA00023124"/>
    </source>
</evidence>
<evidence type="ECO:0000256" key="1">
    <source>
        <dbReference type="ARBA" id="ARBA00008136"/>
    </source>
</evidence>
<reference evidence="12" key="1">
    <citation type="submission" date="2020-08" db="EMBL/GenBank/DDBJ databases">
        <title>Multicomponent nature underlies the extraordinary mechanical properties of spider dragline silk.</title>
        <authorList>
            <person name="Kono N."/>
            <person name="Nakamura H."/>
            <person name="Mori M."/>
            <person name="Yoshida Y."/>
            <person name="Ohtoshi R."/>
            <person name="Malay A.D."/>
            <person name="Moran D.A.P."/>
            <person name="Tomita M."/>
            <person name="Numata K."/>
            <person name="Arakawa K."/>
        </authorList>
    </citation>
    <scope>NUCLEOTIDE SEQUENCE</scope>
</reference>
<evidence type="ECO:0000256" key="2">
    <source>
        <dbReference type="ARBA" id="ARBA00015888"/>
    </source>
</evidence>
<proteinExistence type="inferred from homology"/>
<comment type="similarity">
    <text evidence="1">Belongs to the SOS response-associated peptidase family.</text>
</comment>
<evidence type="ECO:0000256" key="5">
    <source>
        <dbReference type="ARBA" id="ARBA00022801"/>
    </source>
</evidence>
<dbReference type="InterPro" id="IPR003738">
    <property type="entry name" value="SRAP"/>
</dbReference>
<evidence type="ECO:0000256" key="9">
    <source>
        <dbReference type="ARBA" id="ARBA00030390"/>
    </source>
</evidence>
<keyword evidence="4" id="KW-0227">DNA damage</keyword>
<dbReference type="GO" id="GO:0006508">
    <property type="term" value="P:proteolysis"/>
    <property type="evidence" value="ECO:0007669"/>
    <property type="project" value="UniProtKB-KW"/>
</dbReference>
<dbReference type="Proteomes" id="UP000887013">
    <property type="component" value="Unassembled WGS sequence"/>
</dbReference>
<evidence type="ECO:0000256" key="10">
    <source>
        <dbReference type="ARBA" id="ARBA00030898"/>
    </source>
</evidence>
<keyword evidence="6" id="KW-0190">Covalent protein-DNA linkage</keyword>
<evidence type="ECO:0000256" key="11">
    <source>
        <dbReference type="ARBA" id="ARBA00031130"/>
    </source>
</evidence>
<keyword evidence="8" id="KW-0456">Lyase</keyword>
<dbReference type="GO" id="GO:0008233">
    <property type="term" value="F:peptidase activity"/>
    <property type="evidence" value="ECO:0007669"/>
    <property type="project" value="UniProtKB-KW"/>
</dbReference>
<evidence type="ECO:0000256" key="7">
    <source>
        <dbReference type="ARBA" id="ARBA00023125"/>
    </source>
</evidence>
<evidence type="ECO:0000256" key="8">
    <source>
        <dbReference type="ARBA" id="ARBA00023239"/>
    </source>
</evidence>
<name>A0A8X6PNK1_NEPPI</name>
<dbReference type="GO" id="GO:0106300">
    <property type="term" value="P:protein-DNA covalent cross-linking repair"/>
    <property type="evidence" value="ECO:0007669"/>
    <property type="project" value="InterPro"/>
</dbReference>
<dbReference type="AlphaFoldDB" id="A0A8X6PNK1"/>
<sequence length="119" mass="13605">TLDQHGIQRATCQYSKNKDNLSWIQKYDWQIYKSNYNLSPTQISPVIVNGTVFASEEKLDNHVLTPMRWGFIPSWYKGNIQECFLKTNNCRIEGLMGKPTFRGAASAGRRCIILADGFV</sequence>
<comment type="caution">
    <text evidence="12">The sequence shown here is derived from an EMBL/GenBank/DDBJ whole genome shotgun (WGS) entry which is preliminary data.</text>
</comment>
<dbReference type="Gene3D" id="3.90.1680.10">
    <property type="entry name" value="SOS response associated peptidase-like"/>
    <property type="match status" value="1"/>
</dbReference>
<dbReference type="InterPro" id="IPR036590">
    <property type="entry name" value="SRAP-like"/>
</dbReference>
<keyword evidence="5" id="KW-0378">Hydrolase</keyword>
<protein>
    <recommendedName>
        <fullName evidence="2">Abasic site processing protein HMCES</fullName>
    </recommendedName>
    <alternativeName>
        <fullName evidence="9">Embryonic stem cell-specific 5-hydroxymethylcytosine-binding protein</fullName>
    </alternativeName>
    <alternativeName>
        <fullName evidence="10">Peptidase HMCES</fullName>
    </alternativeName>
    <alternativeName>
        <fullName evidence="11">SRAP domain-containing protein 1</fullName>
    </alternativeName>
</protein>
<keyword evidence="13" id="KW-1185">Reference proteome</keyword>
<evidence type="ECO:0000256" key="4">
    <source>
        <dbReference type="ARBA" id="ARBA00022763"/>
    </source>
</evidence>
<dbReference type="GO" id="GO:0016829">
    <property type="term" value="F:lyase activity"/>
    <property type="evidence" value="ECO:0007669"/>
    <property type="project" value="UniProtKB-KW"/>
</dbReference>
<evidence type="ECO:0000313" key="13">
    <source>
        <dbReference type="Proteomes" id="UP000887013"/>
    </source>
</evidence>
<dbReference type="GO" id="GO:0003697">
    <property type="term" value="F:single-stranded DNA binding"/>
    <property type="evidence" value="ECO:0007669"/>
    <property type="project" value="InterPro"/>
</dbReference>
<dbReference type="EMBL" id="BMAW01070928">
    <property type="protein sequence ID" value="GFT75766.1"/>
    <property type="molecule type" value="Genomic_DNA"/>
</dbReference>
<dbReference type="PANTHER" id="PTHR13604:SF0">
    <property type="entry name" value="ABASIC SITE PROCESSING PROTEIN HMCES"/>
    <property type="match status" value="1"/>
</dbReference>
<keyword evidence="3" id="KW-0645">Protease</keyword>
<evidence type="ECO:0000313" key="12">
    <source>
        <dbReference type="EMBL" id="GFT75766.1"/>
    </source>
</evidence>
<accession>A0A8X6PNK1</accession>